<feature type="compositionally biased region" description="Polar residues" evidence="1">
    <location>
        <begin position="298"/>
        <end position="313"/>
    </location>
</feature>
<feature type="compositionally biased region" description="Polar residues" evidence="1">
    <location>
        <begin position="45"/>
        <end position="55"/>
    </location>
</feature>
<name>A0A2C6L9B5_9APIC</name>
<feature type="region of interest" description="Disordered" evidence="1">
    <location>
        <begin position="271"/>
        <end position="334"/>
    </location>
</feature>
<evidence type="ECO:0000256" key="1">
    <source>
        <dbReference type="SAM" id="MobiDB-lite"/>
    </source>
</evidence>
<organism evidence="3 4">
    <name type="scientific">Cystoisospora suis</name>
    <dbReference type="NCBI Taxonomy" id="483139"/>
    <lineage>
        <taxon>Eukaryota</taxon>
        <taxon>Sar</taxon>
        <taxon>Alveolata</taxon>
        <taxon>Apicomplexa</taxon>
        <taxon>Conoidasida</taxon>
        <taxon>Coccidia</taxon>
        <taxon>Eucoccidiorida</taxon>
        <taxon>Eimeriorina</taxon>
        <taxon>Sarcocystidae</taxon>
        <taxon>Cystoisospora</taxon>
    </lineage>
</organism>
<dbReference type="GeneID" id="94425848"/>
<keyword evidence="4" id="KW-1185">Reference proteome</keyword>
<reference evidence="3 4" key="1">
    <citation type="journal article" date="2017" name="Int. J. Parasitol.">
        <title>The genome of the protozoan parasite Cystoisospora suis and a reverse vaccinology approach to identify vaccine candidates.</title>
        <authorList>
            <person name="Palmieri N."/>
            <person name="Shrestha A."/>
            <person name="Ruttkowski B."/>
            <person name="Beck T."/>
            <person name="Vogl C."/>
            <person name="Tomley F."/>
            <person name="Blake D.P."/>
            <person name="Joachim A."/>
        </authorList>
    </citation>
    <scope>NUCLEOTIDE SEQUENCE [LARGE SCALE GENOMIC DNA]</scope>
    <source>
        <strain evidence="3 4">Wien I</strain>
    </source>
</reference>
<keyword evidence="2" id="KW-0472">Membrane</keyword>
<comment type="caution">
    <text evidence="3">The sequence shown here is derived from an EMBL/GenBank/DDBJ whole genome shotgun (WGS) entry which is preliminary data.</text>
</comment>
<keyword evidence="2" id="KW-1133">Transmembrane helix</keyword>
<dbReference type="Proteomes" id="UP000221165">
    <property type="component" value="Unassembled WGS sequence"/>
</dbReference>
<feature type="compositionally biased region" description="Basic and acidic residues" evidence="1">
    <location>
        <begin position="224"/>
        <end position="241"/>
    </location>
</feature>
<feature type="compositionally biased region" description="Basic and acidic residues" evidence="1">
    <location>
        <begin position="629"/>
        <end position="642"/>
    </location>
</feature>
<dbReference type="EMBL" id="MIGC01001030">
    <property type="protein sequence ID" value="PHJ23713.1"/>
    <property type="molecule type" value="Genomic_DNA"/>
</dbReference>
<evidence type="ECO:0000313" key="4">
    <source>
        <dbReference type="Proteomes" id="UP000221165"/>
    </source>
</evidence>
<feature type="transmembrane region" description="Helical" evidence="2">
    <location>
        <begin position="79"/>
        <end position="105"/>
    </location>
</feature>
<dbReference type="OrthoDB" id="329324at2759"/>
<evidence type="ECO:0008006" key="5">
    <source>
        <dbReference type="Google" id="ProtNLM"/>
    </source>
</evidence>
<evidence type="ECO:0000313" key="3">
    <source>
        <dbReference type="EMBL" id="PHJ23713.1"/>
    </source>
</evidence>
<dbReference type="RefSeq" id="XP_067925388.1">
    <property type="nucleotide sequence ID" value="XM_068062637.1"/>
</dbReference>
<feature type="compositionally biased region" description="Polar residues" evidence="1">
    <location>
        <begin position="210"/>
        <end position="221"/>
    </location>
</feature>
<feature type="region of interest" description="Disordered" evidence="1">
    <location>
        <begin position="1"/>
        <end position="66"/>
    </location>
</feature>
<protein>
    <recommendedName>
        <fullName evidence="5">Transmembrane protein</fullName>
    </recommendedName>
</protein>
<sequence length="743" mass="83512">MKVSPQASPGFLPPLECRSRPQEKPCQQGNFQRSDEEGTDDGRSKASTLDCGSTRSEGEEMSEVGVREKGTSKRKILRILLFAVLMSLPAITSAFTIVVFSNLLFISEAQFLQLSPPLYTNSLRLLSSTADGQDSKLTASINGLQLSLRGYNPLFFPLGLQAEKIEVFFRASQGALDIVQRKLRKTIDQGFDSEEAIPEEKNHLPKQGIKKTQASVPQQAHQQKKSEGDEVQPDTRGKESFGRSFKATVAFDTEILDKRISDKQREILLPSEVERMKQRRRRLSSHPEGSFPIPGVHSFSSNKGSNKPSSASRFTDPYEQDAQRSKNHVLSGAEIDTGNALFKKELSEDNHSEEEEDDEEEDFLYDVGDGIPDELWQQPSYIPGRQLHPLQVNAITAEREPREALVRYYEHSRSASSNQVQRGEPGWNRSQRGDHAGVVNEIPRAKKIDSGEKDHEEELSLDLNTDPILVQDLLDSLIPLRSNTEHVLPDAILSKSPRVDEMISKEQRKKFFPNGFNTTPPSSSINNLLPSNFFTDTPEISTSSSFSGSDNRPVSFSPLQIQNPSLISFSSYIQAWNASNPINQDVSTHEQRNQQTPKTQATEDLTVPLPQWRKLFNVDHVKPPQSFPPDKKHAFDNDVERKKTSHSSTEFKVHPRQHLDEPLHISAVESWLLRKGEDIQDTPALELIVTCLHEGFLQLEVQISEPCLQIAGGTIFSRKVRPIRSQSVLVPCEYLESPEIGRR</sequence>
<dbReference type="VEuPathDB" id="ToxoDB:CSUI_002436"/>
<keyword evidence="2" id="KW-0812">Transmembrane</keyword>
<gene>
    <name evidence="3" type="ORF">CSUI_002436</name>
</gene>
<feature type="region of interest" description="Disordered" evidence="1">
    <location>
        <begin position="623"/>
        <end position="654"/>
    </location>
</feature>
<accession>A0A2C6L9B5</accession>
<evidence type="ECO:0000256" key="2">
    <source>
        <dbReference type="SAM" id="Phobius"/>
    </source>
</evidence>
<dbReference type="AlphaFoldDB" id="A0A2C6L9B5"/>
<feature type="compositionally biased region" description="Basic and acidic residues" evidence="1">
    <location>
        <begin position="33"/>
        <end position="44"/>
    </location>
</feature>
<proteinExistence type="predicted"/>
<feature type="region of interest" description="Disordered" evidence="1">
    <location>
        <begin position="194"/>
        <end position="243"/>
    </location>
</feature>